<dbReference type="EMBL" id="JAJFAT010000009">
    <property type="protein sequence ID" value="MCC3145134.1"/>
    <property type="molecule type" value="Genomic_DNA"/>
</dbReference>
<accession>A0AAW4WZX5</accession>
<sequence length="72" mass="8356">MRDKLLAIGWDVGGWMGNNHGFSIIQWNYDKKEYKWLGKSIELGIPAASTFSLEYIIEQVTDIQLQRNLLKL</sequence>
<proteinExistence type="predicted"/>
<evidence type="ECO:0000313" key="2">
    <source>
        <dbReference type="Proteomes" id="UP001199296"/>
    </source>
</evidence>
<organism evidence="1 2">
    <name type="scientific">Halanaerobium polyolivorans</name>
    <dbReference type="NCBI Taxonomy" id="2886943"/>
    <lineage>
        <taxon>Bacteria</taxon>
        <taxon>Bacillati</taxon>
        <taxon>Bacillota</taxon>
        <taxon>Clostridia</taxon>
        <taxon>Halanaerobiales</taxon>
        <taxon>Halanaerobiaceae</taxon>
        <taxon>Halanaerobium</taxon>
    </lineage>
</organism>
<dbReference type="RefSeq" id="WP_229345652.1">
    <property type="nucleotide sequence ID" value="NZ_JAJFAT010000009.1"/>
</dbReference>
<comment type="caution">
    <text evidence="1">The sequence shown here is derived from an EMBL/GenBank/DDBJ whole genome shotgun (WGS) entry which is preliminary data.</text>
</comment>
<dbReference type="AlphaFoldDB" id="A0AAW4WZX5"/>
<gene>
    <name evidence="1" type="ORF">LJ207_07335</name>
</gene>
<protein>
    <submittedName>
        <fullName evidence="1">Uncharacterized protein</fullName>
    </submittedName>
</protein>
<reference evidence="1 2" key="1">
    <citation type="submission" date="2021-10" db="EMBL/GenBank/DDBJ databases">
        <authorList>
            <person name="Grouzdev D.S."/>
            <person name="Pantiukh K.S."/>
            <person name="Krutkina M.S."/>
        </authorList>
    </citation>
    <scope>NUCLEOTIDE SEQUENCE [LARGE SCALE GENOMIC DNA]</scope>
    <source>
        <strain evidence="1 2">Z-7514</strain>
    </source>
</reference>
<keyword evidence="2" id="KW-1185">Reference proteome</keyword>
<dbReference type="Proteomes" id="UP001199296">
    <property type="component" value="Unassembled WGS sequence"/>
</dbReference>
<evidence type="ECO:0000313" key="1">
    <source>
        <dbReference type="EMBL" id="MCC3145134.1"/>
    </source>
</evidence>
<name>A0AAW4WZX5_9FIRM</name>